<dbReference type="EMBL" id="CACRXK020009677">
    <property type="protein sequence ID" value="CAB4017711.1"/>
    <property type="molecule type" value="Genomic_DNA"/>
</dbReference>
<protein>
    <submittedName>
        <fullName evidence="1">Uncharacterized protein</fullName>
    </submittedName>
</protein>
<evidence type="ECO:0000313" key="2">
    <source>
        <dbReference type="Proteomes" id="UP001152795"/>
    </source>
</evidence>
<proteinExistence type="predicted"/>
<comment type="caution">
    <text evidence="1">The sequence shown here is derived from an EMBL/GenBank/DDBJ whole genome shotgun (WGS) entry which is preliminary data.</text>
</comment>
<sequence>MERKFYYWKCILLLLLLVPFLFGIPMLIHRGLHGQYGFDVHGFSILIIGIIPFICVFLLRGNQFRLPASGLCTLATVLETGMVLYYLSSNGLWCAQHPSVTREMCAKLKQFALFASTSNLHSWWMTLGDLLAIQRGRAMPMVWEHDIDICITREDILASRVGHFEPKPIRYGRGHWYIAIDMVKLGLRAREAEGVNIDIWACPKSFKGNITRVLYCNGYVNVPGSALDRHMLLTKEYGDYYVVTYDHHGSMCRFWNG</sequence>
<dbReference type="Proteomes" id="UP001152795">
    <property type="component" value="Unassembled WGS sequence"/>
</dbReference>
<evidence type="ECO:0000313" key="1">
    <source>
        <dbReference type="EMBL" id="CAB4017711.1"/>
    </source>
</evidence>
<reference evidence="1" key="1">
    <citation type="submission" date="2020-04" db="EMBL/GenBank/DDBJ databases">
        <authorList>
            <person name="Alioto T."/>
            <person name="Alioto T."/>
            <person name="Gomez Garrido J."/>
        </authorList>
    </citation>
    <scope>NUCLEOTIDE SEQUENCE</scope>
    <source>
        <strain evidence="1">A484AB</strain>
    </source>
</reference>
<organism evidence="1 2">
    <name type="scientific">Paramuricea clavata</name>
    <name type="common">Red gorgonian</name>
    <name type="synonym">Violescent sea-whip</name>
    <dbReference type="NCBI Taxonomy" id="317549"/>
    <lineage>
        <taxon>Eukaryota</taxon>
        <taxon>Metazoa</taxon>
        <taxon>Cnidaria</taxon>
        <taxon>Anthozoa</taxon>
        <taxon>Octocorallia</taxon>
        <taxon>Malacalcyonacea</taxon>
        <taxon>Plexauridae</taxon>
        <taxon>Paramuricea</taxon>
    </lineage>
</organism>
<dbReference type="OrthoDB" id="5973779at2759"/>
<keyword evidence="2" id="KW-1185">Reference proteome</keyword>
<gene>
    <name evidence="1" type="ORF">PACLA_8A030706</name>
</gene>
<dbReference type="AlphaFoldDB" id="A0A6S7JMR2"/>
<accession>A0A6S7JMR2</accession>
<name>A0A6S7JMR2_PARCT</name>